<evidence type="ECO:0000256" key="9">
    <source>
        <dbReference type="SAM" id="Phobius"/>
    </source>
</evidence>
<evidence type="ECO:0000313" key="14">
    <source>
        <dbReference type="Proteomes" id="UP000182818"/>
    </source>
</evidence>
<dbReference type="Proteomes" id="UP000182818">
    <property type="component" value="Unassembled WGS sequence"/>
</dbReference>
<evidence type="ECO:0000256" key="5">
    <source>
        <dbReference type="ARBA" id="ARBA00022692"/>
    </source>
</evidence>
<dbReference type="GO" id="GO:0009401">
    <property type="term" value="P:phosphoenolpyruvate-dependent sugar phosphotransferase system"/>
    <property type="evidence" value="ECO:0007669"/>
    <property type="project" value="InterPro"/>
</dbReference>
<feature type="transmembrane region" description="Helical" evidence="9">
    <location>
        <begin position="101"/>
        <end position="121"/>
    </location>
</feature>
<feature type="transmembrane region" description="Helical" evidence="9">
    <location>
        <begin position="141"/>
        <end position="159"/>
    </location>
</feature>
<dbReference type="InterPro" id="IPR004796">
    <property type="entry name" value="PTS_IIC_cello"/>
</dbReference>
<evidence type="ECO:0000256" key="3">
    <source>
        <dbReference type="ARBA" id="ARBA00022475"/>
    </source>
</evidence>
<dbReference type="InterPro" id="IPR003352">
    <property type="entry name" value="PTS_EIIC"/>
</dbReference>
<sequence length="428" mass="47186">MKEKVQGFFDRITPTLNKIAANKYLLTIMKSMMATLGLTIIGSMSVLLVVFPIKAVPDFINKIGLTPILNLTDTITVGCLAVYIVFLMAKNLVPHFISGDDGTMAGIIALMNFLILTPLKMVTEKSASLSTIPTTWLGTQGIFSAMLVGLISARVYVYIKQHGWTIKMPESVPPMVSEAFEALIPLLVEGVIFILISWLFTFTSYGCLHQAIYSLIQIPLKHVGGSVLAMIFISILQQILWFFGIHGTNVLLPLVTPIWLSMDMEDLQAIKAGKEIPNIIGLGFFNIITWSGLALGLVLLMIFAKSQQYKKLGRLAVVPAFFGITEPVIFGTPLVLNFDLAIPFIFNNTIAIIISYTLIKIGIVAKFIGAQAVFGLPLGFHAAVEGSASIIILQILIQLVLSPILWWPWFRRVDRKAYALEQKSEVKK</sequence>
<dbReference type="PANTHER" id="PTHR33989:SF4">
    <property type="entry name" value="PTS SYSTEM N,N'-DIACETYLCHITOBIOSE-SPECIFIC EIIC COMPONENT"/>
    <property type="match status" value="1"/>
</dbReference>
<dbReference type="InterPro" id="IPR051088">
    <property type="entry name" value="PTS_Sugar-EIIC/EIIB"/>
</dbReference>
<evidence type="ECO:0000256" key="8">
    <source>
        <dbReference type="PIRNR" id="PIRNR006351"/>
    </source>
</evidence>
<dbReference type="GO" id="GO:0005886">
    <property type="term" value="C:plasma membrane"/>
    <property type="evidence" value="ECO:0007669"/>
    <property type="project" value="UniProtKB-SubCell"/>
</dbReference>
<keyword evidence="7 8" id="KW-0472">Membrane</keyword>
<dbReference type="OrthoDB" id="1550290at2"/>
<evidence type="ECO:0000256" key="4">
    <source>
        <dbReference type="ARBA" id="ARBA00022597"/>
    </source>
</evidence>
<feature type="transmembrane region" description="Helical" evidence="9">
    <location>
        <begin position="280"/>
        <end position="303"/>
    </location>
</feature>
<evidence type="ECO:0000313" key="11">
    <source>
        <dbReference type="EMBL" id="KRN83582.1"/>
    </source>
</evidence>
<dbReference type="Pfam" id="PF02378">
    <property type="entry name" value="PTS_EIIC"/>
    <property type="match status" value="1"/>
</dbReference>
<keyword evidence="3 8" id="KW-1003">Cell membrane</keyword>
<feature type="transmembrane region" description="Helical" evidence="9">
    <location>
        <begin position="364"/>
        <end position="384"/>
    </location>
</feature>
<dbReference type="InterPro" id="IPR004501">
    <property type="entry name" value="PTS_EIIC_3"/>
</dbReference>
<evidence type="ECO:0000256" key="6">
    <source>
        <dbReference type="ARBA" id="ARBA00022989"/>
    </source>
</evidence>
<dbReference type="GO" id="GO:1901264">
    <property type="term" value="P:carbohydrate derivative transport"/>
    <property type="evidence" value="ECO:0007669"/>
    <property type="project" value="TreeGrafter"/>
</dbReference>
<evidence type="ECO:0000256" key="7">
    <source>
        <dbReference type="ARBA" id="ARBA00023136"/>
    </source>
</evidence>
<dbReference type="PANTHER" id="PTHR33989">
    <property type="match status" value="1"/>
</dbReference>
<keyword evidence="5 9" id="KW-0812">Transmembrane</keyword>
<keyword evidence="14" id="KW-1185">Reference proteome</keyword>
<dbReference type="GO" id="GO:0008982">
    <property type="term" value="F:protein-N(PI)-phosphohistidine-sugar phosphotransferase activity"/>
    <property type="evidence" value="ECO:0007669"/>
    <property type="project" value="UniProtKB-UniRule"/>
</dbReference>
<keyword evidence="4 8" id="KW-0762">Sugar transport</keyword>
<dbReference type="Proteomes" id="UP000051749">
    <property type="component" value="Unassembled WGS sequence"/>
</dbReference>
<reference evidence="12 14" key="2">
    <citation type="submission" date="2016-10" db="EMBL/GenBank/DDBJ databases">
        <authorList>
            <person name="Varghese N."/>
            <person name="Submissions S."/>
        </authorList>
    </citation>
    <scope>NUCLEOTIDE SEQUENCE [LARGE SCALE GENOMIC DNA]</scope>
    <source>
        <strain evidence="12 14">CGMCC 1.3889</strain>
    </source>
</reference>
<evidence type="ECO:0000256" key="2">
    <source>
        <dbReference type="ARBA" id="ARBA00022448"/>
    </source>
</evidence>
<evidence type="ECO:0000259" key="10">
    <source>
        <dbReference type="PROSITE" id="PS51105"/>
    </source>
</evidence>
<comment type="caution">
    <text evidence="11">The sequence shown here is derived from an EMBL/GenBank/DDBJ whole genome shotgun (WGS) entry which is preliminary data.</text>
</comment>
<dbReference type="PIRSF" id="PIRSF006351">
    <property type="entry name" value="PTS_EIIC-Cellobiose"/>
    <property type="match status" value="1"/>
</dbReference>
<feature type="transmembrane region" description="Helical" evidence="9">
    <location>
        <begin position="68"/>
        <end position="89"/>
    </location>
</feature>
<feature type="transmembrane region" description="Helical" evidence="9">
    <location>
        <begin position="315"/>
        <end position="334"/>
    </location>
</feature>
<accession>A0A0R2K1W5</accession>
<comment type="subcellular location">
    <subcellularLocation>
        <location evidence="1">Cell membrane</location>
        <topology evidence="1">Multi-pass membrane protein</topology>
    </subcellularLocation>
</comment>
<feature type="transmembrane region" description="Helical" evidence="9">
    <location>
        <begin position="212"/>
        <end position="233"/>
    </location>
</feature>
<keyword evidence="6 9" id="KW-1133">Transmembrane helix</keyword>
<dbReference type="GeneID" id="76042536"/>
<dbReference type="NCBIfam" id="TIGR00410">
    <property type="entry name" value="lacE"/>
    <property type="match status" value="1"/>
</dbReference>
<keyword evidence="2 8" id="KW-0813">Transport</keyword>
<dbReference type="AlphaFoldDB" id="A0A0R2K1W5"/>
<dbReference type="STRING" id="319653.SAMN04487973_101116"/>
<protein>
    <recommendedName>
        <fullName evidence="8">Permease IIC component</fullName>
    </recommendedName>
</protein>
<feature type="transmembrane region" description="Helical" evidence="9">
    <location>
        <begin position="33"/>
        <end position="56"/>
    </location>
</feature>
<gene>
    <name evidence="11" type="ORF">IV87_GL000051</name>
    <name evidence="12" type="ORF">SAMN04487973_101116</name>
</gene>
<dbReference type="PATRIC" id="fig|319653.3.peg.51"/>
<evidence type="ECO:0000256" key="1">
    <source>
        <dbReference type="ARBA" id="ARBA00004651"/>
    </source>
</evidence>
<reference evidence="11 13" key="1">
    <citation type="journal article" date="2015" name="Genome Announc.">
        <title>Expanding the biotechnology potential of lactobacilli through comparative genomics of 213 strains and associated genera.</title>
        <authorList>
            <person name="Sun Z."/>
            <person name="Harris H.M."/>
            <person name="McCann A."/>
            <person name="Guo C."/>
            <person name="Argimon S."/>
            <person name="Zhang W."/>
            <person name="Yang X."/>
            <person name="Jeffery I.B."/>
            <person name="Cooney J.C."/>
            <person name="Kagawa T.F."/>
            <person name="Liu W."/>
            <person name="Song Y."/>
            <person name="Salvetti E."/>
            <person name="Wrobel A."/>
            <person name="Rasinkangas P."/>
            <person name="Parkhill J."/>
            <person name="Rea M.C."/>
            <person name="O'Sullivan O."/>
            <person name="Ritari J."/>
            <person name="Douillard F.P."/>
            <person name="Paul Ross R."/>
            <person name="Yang R."/>
            <person name="Briner A.E."/>
            <person name="Felis G.E."/>
            <person name="de Vos W.M."/>
            <person name="Barrangou R."/>
            <person name="Klaenhammer T.R."/>
            <person name="Caufield P.W."/>
            <person name="Cui Y."/>
            <person name="Zhang H."/>
            <person name="O'Toole P.W."/>
        </authorList>
    </citation>
    <scope>NUCLEOTIDE SEQUENCE [LARGE SCALE GENOMIC DNA]</scope>
    <source>
        <strain evidence="11 13">DSM 22301</strain>
    </source>
</reference>
<dbReference type="RefSeq" id="WP_057804898.1">
    <property type="nucleotide sequence ID" value="NZ_BJYP01000001.1"/>
</dbReference>
<organism evidence="11 13">
    <name type="scientific">Pediococcus ethanolidurans</name>
    <dbReference type="NCBI Taxonomy" id="319653"/>
    <lineage>
        <taxon>Bacteria</taxon>
        <taxon>Bacillati</taxon>
        <taxon>Bacillota</taxon>
        <taxon>Bacilli</taxon>
        <taxon>Lactobacillales</taxon>
        <taxon>Lactobacillaceae</taxon>
        <taxon>Pediococcus</taxon>
    </lineage>
</organism>
<dbReference type="EMBL" id="JQBY01000001">
    <property type="protein sequence ID" value="KRN83582.1"/>
    <property type="molecule type" value="Genomic_DNA"/>
</dbReference>
<evidence type="ECO:0000313" key="12">
    <source>
        <dbReference type="EMBL" id="SER03706.1"/>
    </source>
</evidence>
<feature type="transmembrane region" description="Helical" evidence="9">
    <location>
        <begin position="340"/>
        <end position="359"/>
    </location>
</feature>
<feature type="transmembrane region" description="Helical" evidence="9">
    <location>
        <begin position="240"/>
        <end position="260"/>
    </location>
</feature>
<feature type="domain" description="PTS EIIC type-3" evidence="10">
    <location>
        <begin position="8"/>
        <end position="409"/>
    </location>
</feature>
<dbReference type="PROSITE" id="PS51105">
    <property type="entry name" value="PTS_EIIC_TYPE_3"/>
    <property type="match status" value="1"/>
</dbReference>
<feature type="transmembrane region" description="Helical" evidence="9">
    <location>
        <begin position="180"/>
        <end position="200"/>
    </location>
</feature>
<dbReference type="EMBL" id="FOGK01000001">
    <property type="protein sequence ID" value="SER03706.1"/>
    <property type="molecule type" value="Genomic_DNA"/>
</dbReference>
<evidence type="ECO:0000313" key="13">
    <source>
        <dbReference type="Proteomes" id="UP000051749"/>
    </source>
</evidence>
<name>A0A0R2K1W5_9LACO</name>
<feature type="transmembrane region" description="Helical" evidence="9">
    <location>
        <begin position="390"/>
        <end position="410"/>
    </location>
</feature>
<comment type="function">
    <text evidence="8">The phosphoenolpyruvate-dependent sugar phosphotransferase system (PTS), a major carbohydrate active -transport system, catalyzes the phosphorylation of incoming sugar substrates concomitant with their translocation across the cell membrane.</text>
</comment>
<proteinExistence type="predicted"/>